<dbReference type="InterPro" id="IPR011009">
    <property type="entry name" value="Kinase-like_dom_sf"/>
</dbReference>
<dbReference type="GO" id="GO:0005524">
    <property type="term" value="F:ATP binding"/>
    <property type="evidence" value="ECO:0007669"/>
    <property type="project" value="UniProtKB-UniRule"/>
</dbReference>
<dbReference type="PROSITE" id="PS51829">
    <property type="entry name" value="P_HOMO_B"/>
    <property type="match status" value="2"/>
</dbReference>
<evidence type="ECO:0000256" key="4">
    <source>
        <dbReference type="ARBA" id="ARBA00022679"/>
    </source>
</evidence>
<proteinExistence type="predicted"/>
<dbReference type="Proteomes" id="UP000194218">
    <property type="component" value="Chromosome"/>
</dbReference>
<dbReference type="PROSITE" id="PS00108">
    <property type="entry name" value="PROTEIN_KINASE_ST"/>
    <property type="match status" value="1"/>
</dbReference>
<evidence type="ECO:0000256" key="5">
    <source>
        <dbReference type="ARBA" id="ARBA00022741"/>
    </source>
</evidence>
<dbReference type="EC" id="2.7.11.1" evidence="1"/>
<sequence>MDRTVGPGRLIGGRYELSELIGSGGFGRVWKAHDRRLRTNVAVKGLSLPLSASPTEREERLRRAEREVLNAARLRDHPHIVSVHDVVVEDDIPWIVMQFVMGRSLSERLRASGPLSVREATEVARAMLKALDAAHRAGIVHRDIKPANVMLADSGDILLTDFGIATHEDDVSLTVTGSVVGSVPYMAPERVHGEKGQAPSDLFSLGVTLHEAVEGASPFGRDSTPASLHAVAYEEPPRPVRAGTLTPLITRLLAKAPGDRPTIEAALALLDAPAGAATATAVVTEASRGPLEALPTATALPPAVATPRPAVATPAAPTPVPPVAQPPVAQPGIGVAPWPAASRRPERSWLGWSVAVFLGVVTAALVVVLVTDDEEGAPEGGTVSSGGGEFGSRAPVSIEDMESVESTIAVSGVEGNGPVSLGVWVDLDHSFVGDLEMELIAPDGTAFELDAVDEPREYTVDASEVGASGTWTLRIDDTARADEGTLNSWSLRFGPGQVGGQNASGGGASTGQEFGSRAPVSIEDMESVESTIAVSGVEGNGPVSLGVWVDLDHSFVGDLEMELIAPDGTAFELDAVDEPREYTVDASEVGASGTWTLRIDDTARADEGTLNSWSLRF</sequence>
<dbReference type="InterPro" id="IPR002884">
    <property type="entry name" value="P_dom"/>
</dbReference>
<dbReference type="GO" id="GO:0004252">
    <property type="term" value="F:serine-type endopeptidase activity"/>
    <property type="evidence" value="ECO:0007669"/>
    <property type="project" value="InterPro"/>
</dbReference>
<dbReference type="PANTHER" id="PTHR43289:SF6">
    <property type="entry name" value="SERINE_THREONINE-PROTEIN KINASE NEKL-3"/>
    <property type="match status" value="1"/>
</dbReference>
<evidence type="ECO:0000259" key="11">
    <source>
        <dbReference type="PROSITE" id="PS50011"/>
    </source>
</evidence>
<dbReference type="GO" id="GO:0006508">
    <property type="term" value="P:proteolysis"/>
    <property type="evidence" value="ECO:0007669"/>
    <property type="project" value="UniProtKB-KW"/>
</dbReference>
<dbReference type="InterPro" id="IPR008271">
    <property type="entry name" value="Ser/Thr_kinase_AS"/>
</dbReference>
<dbReference type="Gene3D" id="2.60.120.260">
    <property type="entry name" value="Galactose-binding domain-like"/>
    <property type="match status" value="2"/>
</dbReference>
<keyword evidence="7" id="KW-0378">Hydrolase</keyword>
<feature type="binding site" evidence="10">
    <location>
        <position position="44"/>
    </location>
    <ligand>
        <name>ATP</name>
        <dbReference type="ChEBI" id="CHEBI:30616"/>
    </ligand>
</feature>
<dbReference type="PROSITE" id="PS50011">
    <property type="entry name" value="PROTEIN_KINASE_DOM"/>
    <property type="match status" value="1"/>
</dbReference>
<dbReference type="SMART" id="SM00220">
    <property type="entry name" value="S_TKc"/>
    <property type="match status" value="1"/>
</dbReference>
<protein>
    <recommendedName>
        <fullName evidence="1">non-specific serine/threonine protein kinase</fullName>
        <ecNumber evidence="1">2.7.11.1</ecNumber>
    </recommendedName>
</protein>
<dbReference type="AlphaFoldDB" id="A0A1W7CT95"/>
<feature type="domain" description="Protein kinase" evidence="11">
    <location>
        <begin position="15"/>
        <end position="275"/>
    </location>
</feature>
<dbReference type="SUPFAM" id="SSF56112">
    <property type="entry name" value="Protein kinase-like (PK-like)"/>
    <property type="match status" value="1"/>
</dbReference>
<dbReference type="RefSeq" id="WP_086157456.1">
    <property type="nucleotide sequence ID" value="NZ_CP021121.1"/>
</dbReference>
<evidence type="ECO:0000256" key="10">
    <source>
        <dbReference type="PROSITE-ProRule" id="PRU10141"/>
    </source>
</evidence>
<dbReference type="PANTHER" id="PTHR43289">
    <property type="entry name" value="MITOGEN-ACTIVATED PROTEIN KINASE KINASE KINASE 20-RELATED"/>
    <property type="match status" value="1"/>
</dbReference>
<keyword evidence="9" id="KW-0675">Receptor</keyword>
<accession>A0A1W7CT95</accession>
<feature type="domain" description="P/Homo B" evidence="12">
    <location>
        <begin position="376"/>
        <end position="500"/>
    </location>
</feature>
<evidence type="ECO:0000313" key="14">
    <source>
        <dbReference type="Proteomes" id="UP000194218"/>
    </source>
</evidence>
<name>A0A1W7CT95_9ACTN</name>
<dbReference type="CDD" id="cd14014">
    <property type="entry name" value="STKc_PknB_like"/>
    <property type="match status" value="1"/>
</dbReference>
<dbReference type="Pfam" id="PF00069">
    <property type="entry name" value="Pkinase"/>
    <property type="match status" value="1"/>
</dbReference>
<evidence type="ECO:0000256" key="9">
    <source>
        <dbReference type="ARBA" id="ARBA00023170"/>
    </source>
</evidence>
<evidence type="ECO:0000256" key="1">
    <source>
        <dbReference type="ARBA" id="ARBA00012513"/>
    </source>
</evidence>
<dbReference type="InterPro" id="IPR008979">
    <property type="entry name" value="Galactose-bd-like_sf"/>
</dbReference>
<keyword evidence="8 10" id="KW-0067">ATP-binding</keyword>
<dbReference type="Gene3D" id="3.30.200.20">
    <property type="entry name" value="Phosphorylase Kinase, domain 1"/>
    <property type="match status" value="1"/>
</dbReference>
<evidence type="ECO:0000256" key="7">
    <source>
        <dbReference type="ARBA" id="ARBA00022801"/>
    </source>
</evidence>
<keyword evidence="4" id="KW-0808">Transferase</keyword>
<dbReference type="InterPro" id="IPR017441">
    <property type="entry name" value="Protein_kinase_ATP_BS"/>
</dbReference>
<dbReference type="InterPro" id="IPR000719">
    <property type="entry name" value="Prot_kinase_dom"/>
</dbReference>
<keyword evidence="14" id="KW-1185">Reference proteome</keyword>
<dbReference type="Pfam" id="PF01483">
    <property type="entry name" value="P_proprotein"/>
    <property type="match status" value="2"/>
</dbReference>
<keyword evidence="6" id="KW-0418">Kinase</keyword>
<keyword evidence="5 10" id="KW-0547">Nucleotide-binding</keyword>
<reference evidence="13 14" key="1">
    <citation type="submission" date="2017-05" db="EMBL/GenBank/DDBJ databases">
        <title>Complete genome sequence of Streptomyces sp. SCSIO 03032 revealed the diverse biosynthetic pathways for its bioactive secondary metabolites.</title>
        <authorList>
            <person name="Ma L."/>
            <person name="Zhu Y."/>
            <person name="Zhang W."/>
            <person name="Zhang G."/>
            <person name="Tian X."/>
            <person name="Zhang S."/>
            <person name="Zhang C."/>
        </authorList>
    </citation>
    <scope>NUCLEOTIDE SEQUENCE [LARGE SCALE GENOMIC DNA]</scope>
    <source>
        <strain evidence="13 14">SCSIO 03032</strain>
    </source>
</reference>
<dbReference type="KEGG" id="smao:CAG99_02965"/>
<evidence type="ECO:0000313" key="13">
    <source>
        <dbReference type="EMBL" id="ARQ67936.1"/>
    </source>
</evidence>
<keyword evidence="3" id="KW-0645">Protease</keyword>
<evidence type="ECO:0000256" key="8">
    <source>
        <dbReference type="ARBA" id="ARBA00022840"/>
    </source>
</evidence>
<gene>
    <name evidence="13" type="ORF">CAG99_02965</name>
</gene>
<dbReference type="EMBL" id="CP021121">
    <property type="protein sequence ID" value="ARQ67936.1"/>
    <property type="molecule type" value="Genomic_DNA"/>
</dbReference>
<organism evidence="13 14">
    <name type="scientific">Streptomyces marincola</name>
    <dbReference type="NCBI Taxonomy" id="2878388"/>
    <lineage>
        <taxon>Bacteria</taxon>
        <taxon>Bacillati</taxon>
        <taxon>Actinomycetota</taxon>
        <taxon>Actinomycetes</taxon>
        <taxon>Kitasatosporales</taxon>
        <taxon>Streptomycetaceae</taxon>
        <taxon>Streptomyces</taxon>
    </lineage>
</organism>
<dbReference type="OrthoDB" id="9762169at2"/>
<dbReference type="Gene3D" id="1.10.510.10">
    <property type="entry name" value="Transferase(Phosphotransferase) domain 1"/>
    <property type="match status" value="1"/>
</dbReference>
<evidence type="ECO:0000256" key="2">
    <source>
        <dbReference type="ARBA" id="ARBA00022527"/>
    </source>
</evidence>
<keyword evidence="2" id="KW-0723">Serine/threonine-protein kinase</keyword>
<feature type="domain" description="P/Homo B" evidence="12">
    <location>
        <begin position="504"/>
        <end position="617"/>
    </location>
</feature>
<evidence type="ECO:0000256" key="3">
    <source>
        <dbReference type="ARBA" id="ARBA00022670"/>
    </source>
</evidence>
<dbReference type="PROSITE" id="PS00107">
    <property type="entry name" value="PROTEIN_KINASE_ATP"/>
    <property type="match status" value="1"/>
</dbReference>
<evidence type="ECO:0000259" key="12">
    <source>
        <dbReference type="PROSITE" id="PS51829"/>
    </source>
</evidence>
<dbReference type="GO" id="GO:0004674">
    <property type="term" value="F:protein serine/threonine kinase activity"/>
    <property type="evidence" value="ECO:0007669"/>
    <property type="project" value="UniProtKB-KW"/>
</dbReference>
<dbReference type="SUPFAM" id="SSF49785">
    <property type="entry name" value="Galactose-binding domain-like"/>
    <property type="match status" value="2"/>
</dbReference>
<evidence type="ECO:0000256" key="6">
    <source>
        <dbReference type="ARBA" id="ARBA00022777"/>
    </source>
</evidence>